<reference evidence="6 7" key="1">
    <citation type="submission" date="2019-07" db="EMBL/GenBank/DDBJ databases">
        <title>Draft genome assembly of a fouling barnacle, Amphibalanus amphitrite (Darwin, 1854): The first reference genome for Thecostraca.</title>
        <authorList>
            <person name="Kim W."/>
        </authorList>
    </citation>
    <scope>NUCLEOTIDE SEQUENCE [LARGE SCALE GENOMIC DNA]</scope>
    <source>
        <strain evidence="6">SNU_AA5</strain>
        <tissue evidence="6">Soma without cirri and trophi</tissue>
    </source>
</reference>
<dbReference type="OrthoDB" id="338650at2759"/>
<evidence type="ECO:0000256" key="2">
    <source>
        <dbReference type="ARBA" id="ARBA00022679"/>
    </source>
</evidence>
<organism evidence="6 7">
    <name type="scientific">Amphibalanus amphitrite</name>
    <name type="common">Striped barnacle</name>
    <name type="synonym">Balanus amphitrite</name>
    <dbReference type="NCBI Taxonomy" id="1232801"/>
    <lineage>
        <taxon>Eukaryota</taxon>
        <taxon>Metazoa</taxon>
        <taxon>Ecdysozoa</taxon>
        <taxon>Arthropoda</taxon>
        <taxon>Crustacea</taxon>
        <taxon>Multicrustacea</taxon>
        <taxon>Cirripedia</taxon>
        <taxon>Thoracica</taxon>
        <taxon>Thoracicalcarea</taxon>
        <taxon>Balanomorpha</taxon>
        <taxon>Balanoidea</taxon>
        <taxon>Balanidae</taxon>
        <taxon>Amphibalaninae</taxon>
        <taxon>Amphibalanus</taxon>
    </lineage>
</organism>
<dbReference type="PANTHER" id="PTHR12400">
    <property type="entry name" value="INOSITOL POLYPHOSPHATE KINASE"/>
    <property type="match status" value="1"/>
</dbReference>
<comment type="similarity">
    <text evidence="1 4">Belongs to the inositol phosphokinase (IPK) family.</text>
</comment>
<dbReference type="GO" id="GO:0046854">
    <property type="term" value="P:phosphatidylinositol phosphate biosynthetic process"/>
    <property type="evidence" value="ECO:0007669"/>
    <property type="project" value="TreeGrafter"/>
</dbReference>
<accession>A0A6A4VXA6</accession>
<dbReference type="AlphaFoldDB" id="A0A6A4VXA6"/>
<dbReference type="GO" id="GO:0000828">
    <property type="term" value="F:inositol hexakisphosphate kinase activity"/>
    <property type="evidence" value="ECO:0007669"/>
    <property type="project" value="TreeGrafter"/>
</dbReference>
<keyword evidence="7" id="KW-1185">Reference proteome</keyword>
<dbReference type="GO" id="GO:0005634">
    <property type="term" value="C:nucleus"/>
    <property type="evidence" value="ECO:0007669"/>
    <property type="project" value="TreeGrafter"/>
</dbReference>
<dbReference type="Gene3D" id="3.30.470.160">
    <property type="entry name" value="Inositol polyphosphate kinase"/>
    <property type="match status" value="2"/>
</dbReference>
<protein>
    <recommendedName>
        <fullName evidence="4">Kinase</fullName>
        <ecNumber evidence="4">2.7.-.-</ecNumber>
    </recommendedName>
</protein>
<keyword evidence="3 4" id="KW-0418">Kinase</keyword>
<evidence type="ECO:0000256" key="3">
    <source>
        <dbReference type="ARBA" id="ARBA00022777"/>
    </source>
</evidence>
<sequence>MRDGCQSRHEMVRLLEKLSEDCKNVDFSRMFQRDERHRDKRPSGAGMEKRGSAAGGGAAPAGKRPSAGGGGGGGPVAGGPPPHPLTCLGGIQRLAWQSLELAGPVTDIVRMQQANWFQLSGHPGTLALAGPGTLWKKVCVADSAECLAYQSMMNDPHARQLVPKFYSQVCHNGECILSSRAQFECYTDFIEMEDLLYGFEDPCVMDIKMGTRTFLESEVKNSTPRADLYKKMRGSDPIRDLKRIRAWEEVLYTISVYLGSADVARQMLAHLTNIRDKFEASAFFRRHEVIGSSIFLVYDRRRSGAWMIDFAKTSRLPDGQTVDHRSPWQLGNREEGYLTGLDNLCKVVQQVERRLSGSSHQPRPGSTT</sequence>
<dbReference type="InterPro" id="IPR038286">
    <property type="entry name" value="IPK_sf"/>
</dbReference>
<dbReference type="Proteomes" id="UP000440578">
    <property type="component" value="Unassembled WGS sequence"/>
</dbReference>
<evidence type="ECO:0000256" key="1">
    <source>
        <dbReference type="ARBA" id="ARBA00007374"/>
    </source>
</evidence>
<dbReference type="GO" id="GO:0005737">
    <property type="term" value="C:cytoplasm"/>
    <property type="evidence" value="ECO:0007669"/>
    <property type="project" value="TreeGrafter"/>
</dbReference>
<gene>
    <name evidence="6" type="primary">lfe-2</name>
    <name evidence="6" type="ORF">FJT64_007038</name>
</gene>
<feature type="region of interest" description="Disordered" evidence="5">
    <location>
        <begin position="33"/>
        <end position="84"/>
    </location>
</feature>
<dbReference type="Pfam" id="PF03770">
    <property type="entry name" value="IPK"/>
    <property type="match status" value="2"/>
</dbReference>
<comment type="caution">
    <text evidence="6">The sequence shown here is derived from an EMBL/GenBank/DDBJ whole genome shotgun (WGS) entry which is preliminary data.</text>
</comment>
<dbReference type="PANTHER" id="PTHR12400:SF26">
    <property type="entry name" value="KINASE"/>
    <property type="match status" value="1"/>
</dbReference>
<name>A0A6A4VXA6_AMPAM</name>
<evidence type="ECO:0000256" key="4">
    <source>
        <dbReference type="RuleBase" id="RU363090"/>
    </source>
</evidence>
<dbReference type="EMBL" id="VIIS01001616">
    <property type="protein sequence ID" value="KAF0295482.1"/>
    <property type="molecule type" value="Genomic_DNA"/>
</dbReference>
<dbReference type="SUPFAM" id="SSF56104">
    <property type="entry name" value="SAICAR synthase-like"/>
    <property type="match status" value="1"/>
</dbReference>
<dbReference type="EC" id="2.7.-.-" evidence="4"/>
<evidence type="ECO:0000256" key="5">
    <source>
        <dbReference type="SAM" id="MobiDB-lite"/>
    </source>
</evidence>
<proteinExistence type="inferred from homology"/>
<dbReference type="GO" id="GO:0032958">
    <property type="term" value="P:inositol phosphate biosynthetic process"/>
    <property type="evidence" value="ECO:0007669"/>
    <property type="project" value="InterPro"/>
</dbReference>
<feature type="compositionally biased region" description="Gly residues" evidence="5">
    <location>
        <begin position="67"/>
        <end position="77"/>
    </location>
</feature>
<evidence type="ECO:0000313" key="7">
    <source>
        <dbReference type="Proteomes" id="UP000440578"/>
    </source>
</evidence>
<keyword evidence="2 4" id="KW-0808">Transferase</keyword>
<evidence type="ECO:0000313" key="6">
    <source>
        <dbReference type="EMBL" id="KAF0295482.1"/>
    </source>
</evidence>
<dbReference type="InterPro" id="IPR005522">
    <property type="entry name" value="IPK"/>
</dbReference>